<name>A0A7J6LXR1_PEROL</name>
<dbReference type="OrthoDB" id="419235at2759"/>
<proteinExistence type="predicted"/>
<reference evidence="1 2" key="1">
    <citation type="submission" date="2020-04" db="EMBL/GenBank/DDBJ databases">
        <title>Perkinsus olseni comparative genomics.</title>
        <authorList>
            <person name="Bogema D.R."/>
        </authorList>
    </citation>
    <scope>NUCLEOTIDE SEQUENCE [LARGE SCALE GENOMIC DNA]</scope>
    <source>
        <strain evidence="1">ATCC PRA-179</strain>
    </source>
</reference>
<comment type="caution">
    <text evidence="1">The sequence shown here is derived from an EMBL/GenBank/DDBJ whole genome shotgun (WGS) entry which is preliminary data.</text>
</comment>
<dbReference type="Proteomes" id="UP000570595">
    <property type="component" value="Unassembled WGS sequence"/>
</dbReference>
<organism evidence="1 2">
    <name type="scientific">Perkinsus olseni</name>
    <name type="common">Perkinsus atlanticus</name>
    <dbReference type="NCBI Taxonomy" id="32597"/>
    <lineage>
        <taxon>Eukaryota</taxon>
        <taxon>Sar</taxon>
        <taxon>Alveolata</taxon>
        <taxon>Perkinsozoa</taxon>
        <taxon>Perkinsea</taxon>
        <taxon>Perkinsida</taxon>
        <taxon>Perkinsidae</taxon>
        <taxon>Perkinsus</taxon>
    </lineage>
</organism>
<evidence type="ECO:0000313" key="2">
    <source>
        <dbReference type="Proteomes" id="UP000570595"/>
    </source>
</evidence>
<evidence type="ECO:0000313" key="1">
    <source>
        <dbReference type="EMBL" id="KAF4664082.1"/>
    </source>
</evidence>
<gene>
    <name evidence="1" type="ORF">FOZ61_001132</name>
</gene>
<sequence length="349" mass="39310">MVCRRSDRVIHRNRISLELAYLQRLVGMGFDDLKATLWGTLPWIAINSCRLRRKASGISVDSLSKVDDKLIACVSQLKSFSSLRVVELERENPERVASVLIDLDTEDLHGKRNRYDGDWGKTVRRACVCNSILYYTLESDSTIIYRLGFPGGVILTPLYPSCSVKDMFVHDKYLLVQPFEARQIFAIDVDSTAPAFSTKIIHKIIKIQDVDVVGSSSPPMMLLYFAHGASHKEKICLQDSRETEPSHEFDSRGATAARFIPGTKGYVCAMLLREDAMAKIAVMEMRVSGQILTETQLFGPYRDVFFCGTRDWMLHVVAEKPYSKDGRVNLGDDDGRGYHAGEVLMLSLQ</sequence>
<protein>
    <submittedName>
        <fullName evidence="1">Uncharacterized protein</fullName>
    </submittedName>
</protein>
<dbReference type="AlphaFoldDB" id="A0A7J6LXR1"/>
<accession>A0A7J6LXR1</accession>
<dbReference type="EMBL" id="JABAHT010000126">
    <property type="protein sequence ID" value="KAF4664082.1"/>
    <property type="molecule type" value="Genomic_DNA"/>
</dbReference>